<gene>
    <name evidence="1" type="ORF">GYMLUDRAFT_51112</name>
</gene>
<organism evidence="1 2">
    <name type="scientific">Collybiopsis luxurians FD-317 M1</name>
    <dbReference type="NCBI Taxonomy" id="944289"/>
    <lineage>
        <taxon>Eukaryota</taxon>
        <taxon>Fungi</taxon>
        <taxon>Dikarya</taxon>
        <taxon>Basidiomycota</taxon>
        <taxon>Agaricomycotina</taxon>
        <taxon>Agaricomycetes</taxon>
        <taxon>Agaricomycetidae</taxon>
        <taxon>Agaricales</taxon>
        <taxon>Marasmiineae</taxon>
        <taxon>Omphalotaceae</taxon>
        <taxon>Collybiopsis</taxon>
        <taxon>Collybiopsis luxurians</taxon>
    </lineage>
</organism>
<dbReference type="Proteomes" id="UP000053593">
    <property type="component" value="Unassembled WGS sequence"/>
</dbReference>
<keyword evidence="2" id="KW-1185">Reference proteome</keyword>
<protein>
    <submittedName>
        <fullName evidence="1">Uncharacterized protein</fullName>
    </submittedName>
</protein>
<dbReference type="AlphaFoldDB" id="A0A0D0B8W3"/>
<reference evidence="1 2" key="1">
    <citation type="submission" date="2014-04" db="EMBL/GenBank/DDBJ databases">
        <title>Evolutionary Origins and Diversification of the Mycorrhizal Mutualists.</title>
        <authorList>
            <consortium name="DOE Joint Genome Institute"/>
            <consortium name="Mycorrhizal Genomics Consortium"/>
            <person name="Kohler A."/>
            <person name="Kuo A."/>
            <person name="Nagy L.G."/>
            <person name="Floudas D."/>
            <person name="Copeland A."/>
            <person name="Barry K.W."/>
            <person name="Cichocki N."/>
            <person name="Veneault-Fourrey C."/>
            <person name="LaButti K."/>
            <person name="Lindquist E.A."/>
            <person name="Lipzen A."/>
            <person name="Lundell T."/>
            <person name="Morin E."/>
            <person name="Murat C."/>
            <person name="Riley R."/>
            <person name="Ohm R."/>
            <person name="Sun H."/>
            <person name="Tunlid A."/>
            <person name="Henrissat B."/>
            <person name="Grigoriev I.V."/>
            <person name="Hibbett D.S."/>
            <person name="Martin F."/>
        </authorList>
    </citation>
    <scope>NUCLEOTIDE SEQUENCE [LARGE SCALE GENOMIC DNA]</scope>
    <source>
        <strain evidence="1 2">FD-317 M1</strain>
    </source>
</reference>
<proteinExistence type="predicted"/>
<evidence type="ECO:0000313" key="1">
    <source>
        <dbReference type="EMBL" id="KIK50601.1"/>
    </source>
</evidence>
<evidence type="ECO:0000313" key="2">
    <source>
        <dbReference type="Proteomes" id="UP000053593"/>
    </source>
</evidence>
<dbReference type="HOGENOM" id="CLU_2812618_0_0_1"/>
<name>A0A0D0B8W3_9AGAR</name>
<accession>A0A0D0B8W3</accession>
<dbReference type="EMBL" id="KN834894">
    <property type="protein sequence ID" value="KIK50601.1"/>
    <property type="molecule type" value="Genomic_DNA"/>
</dbReference>
<sequence length="67" mass="7359">MISPEDEKWQKTKFAVEMRACLGALTAFGGFYSLDAPKTFRKESTGAAYTQHGAKSLDQDLITTLGE</sequence>